<evidence type="ECO:0000256" key="6">
    <source>
        <dbReference type="SAM" id="MobiDB-lite"/>
    </source>
</evidence>
<comment type="caution">
    <text evidence="8">The sequence shown here is derived from an EMBL/GenBank/DDBJ whole genome shotgun (WGS) entry which is preliminary data.</text>
</comment>
<feature type="domain" description="LIM zinc-binding" evidence="7">
    <location>
        <begin position="415"/>
        <end position="485"/>
    </location>
</feature>
<reference evidence="8 9" key="1">
    <citation type="submission" date="2024-05" db="EMBL/GenBank/DDBJ databases">
        <title>A draft genome resource for the thread blight pathogen Marasmius tenuissimus strain MS-2.</title>
        <authorList>
            <person name="Yulfo-Soto G.E."/>
            <person name="Baruah I.K."/>
            <person name="Amoako-Attah I."/>
            <person name="Bukari Y."/>
            <person name="Meinhardt L.W."/>
            <person name="Bailey B.A."/>
            <person name="Cohen S.P."/>
        </authorList>
    </citation>
    <scope>NUCLEOTIDE SEQUENCE [LARGE SCALE GENOMIC DNA]</scope>
    <source>
        <strain evidence="8 9">MS-2</strain>
    </source>
</reference>
<sequence length="485" mass="52102">MWDCFTRNGGSKGTCPGCSRPVLALKAEGPFVEAAGNYWHKKCFKCDGCGTNIGDAPMLDLLGRPSCADCFENCLKRDGTPKKNRSSVTSGTQSPIKSLGGLDRSRDIKSRESSPALEELEQRLGIQKSSPSLEELSQRLSMIGRSSRSGSPRAGSRYSVDGDSPVRGSPSFRSSIASDTTSPLFERTRRYSRAESIGRGQSGSGSTSPVRPASRTGSPAPTQEQIEEMKRRFMSPNSSLIESPSDSLEEVGPKPSPSHPRTRSIRRARSSGSLSNLPSDMFTPDSPTSSATPDLMSDASDTTTQSSLSGPESPSQKIKDEPALLAKLYATGMGSRHTRTDIMNYDDDNVIVEETTSQLNTPSHTPSKSYVDSARTASKGSPRVTSPLSPPRDSSNKRPELPALSPSAPEITSSSTCAKCRKVLFSIRNGGQYVTVPTEDGNSVMTYHTKCFTCTVCDKPFREGSHGQSLFVKGLKGPCHVEVGY</sequence>
<feature type="compositionally biased region" description="Polar residues" evidence="6">
    <location>
        <begin position="355"/>
        <end position="387"/>
    </location>
</feature>
<dbReference type="Pfam" id="PF00412">
    <property type="entry name" value="LIM"/>
    <property type="match status" value="1"/>
</dbReference>
<gene>
    <name evidence="8" type="ORF">AAF712_001026</name>
</gene>
<dbReference type="PROSITE" id="PS50023">
    <property type="entry name" value="LIM_DOMAIN_2"/>
    <property type="match status" value="2"/>
</dbReference>
<feature type="compositionally biased region" description="Polar residues" evidence="6">
    <location>
        <begin position="204"/>
        <end position="224"/>
    </location>
</feature>
<name>A0ABR3AEE8_9AGAR</name>
<keyword evidence="4 5" id="KW-0440">LIM domain</keyword>
<keyword evidence="3 5" id="KW-0862">Zinc</keyword>
<keyword evidence="2" id="KW-0677">Repeat</keyword>
<dbReference type="PROSITE" id="PS00478">
    <property type="entry name" value="LIM_DOMAIN_1"/>
    <property type="match status" value="1"/>
</dbReference>
<feature type="compositionally biased region" description="Polar residues" evidence="6">
    <location>
        <begin position="235"/>
        <end position="246"/>
    </location>
</feature>
<evidence type="ECO:0000256" key="4">
    <source>
        <dbReference type="ARBA" id="ARBA00023038"/>
    </source>
</evidence>
<dbReference type="SMART" id="SM00132">
    <property type="entry name" value="LIM"/>
    <property type="match status" value="2"/>
</dbReference>
<keyword evidence="1 5" id="KW-0479">Metal-binding</keyword>
<organism evidence="8 9">
    <name type="scientific">Marasmius tenuissimus</name>
    <dbReference type="NCBI Taxonomy" id="585030"/>
    <lineage>
        <taxon>Eukaryota</taxon>
        <taxon>Fungi</taxon>
        <taxon>Dikarya</taxon>
        <taxon>Basidiomycota</taxon>
        <taxon>Agaricomycotina</taxon>
        <taxon>Agaricomycetes</taxon>
        <taxon>Agaricomycetidae</taxon>
        <taxon>Agaricales</taxon>
        <taxon>Marasmiineae</taxon>
        <taxon>Marasmiaceae</taxon>
        <taxon>Marasmius</taxon>
    </lineage>
</organism>
<dbReference type="Gene3D" id="2.10.110.10">
    <property type="entry name" value="Cysteine Rich Protein"/>
    <property type="match status" value="2"/>
</dbReference>
<protein>
    <recommendedName>
        <fullName evidence="7">LIM zinc-binding domain-containing protein</fullName>
    </recommendedName>
</protein>
<evidence type="ECO:0000256" key="2">
    <source>
        <dbReference type="ARBA" id="ARBA00022737"/>
    </source>
</evidence>
<dbReference type="Proteomes" id="UP001437256">
    <property type="component" value="Unassembled WGS sequence"/>
</dbReference>
<feature type="compositionally biased region" description="Polar residues" evidence="6">
    <location>
        <begin position="299"/>
        <end position="316"/>
    </location>
</feature>
<evidence type="ECO:0000313" key="9">
    <source>
        <dbReference type="Proteomes" id="UP001437256"/>
    </source>
</evidence>
<feature type="compositionally biased region" description="Polar residues" evidence="6">
    <location>
        <begin position="86"/>
        <end position="96"/>
    </location>
</feature>
<feature type="compositionally biased region" description="Low complexity" evidence="6">
    <location>
        <begin position="139"/>
        <end position="159"/>
    </location>
</feature>
<evidence type="ECO:0000256" key="1">
    <source>
        <dbReference type="ARBA" id="ARBA00022723"/>
    </source>
</evidence>
<proteinExistence type="predicted"/>
<feature type="domain" description="LIM zinc-binding" evidence="7">
    <location>
        <begin position="13"/>
        <end position="77"/>
    </location>
</feature>
<dbReference type="CDD" id="cd08368">
    <property type="entry name" value="LIM"/>
    <property type="match status" value="2"/>
</dbReference>
<dbReference type="PANTHER" id="PTHR24207:SF2">
    <property type="entry name" value="ZYX102 PROTEIN"/>
    <property type="match status" value="1"/>
</dbReference>
<dbReference type="EMBL" id="JBBXMP010000002">
    <property type="protein sequence ID" value="KAL0072103.1"/>
    <property type="molecule type" value="Genomic_DNA"/>
</dbReference>
<accession>A0ABR3AEE8</accession>
<feature type="compositionally biased region" description="Basic and acidic residues" evidence="6">
    <location>
        <begin position="103"/>
        <end position="112"/>
    </location>
</feature>
<evidence type="ECO:0000313" key="8">
    <source>
        <dbReference type="EMBL" id="KAL0072103.1"/>
    </source>
</evidence>
<evidence type="ECO:0000256" key="3">
    <source>
        <dbReference type="ARBA" id="ARBA00022833"/>
    </source>
</evidence>
<feature type="compositionally biased region" description="Basic residues" evidence="6">
    <location>
        <begin position="260"/>
        <end position="269"/>
    </location>
</feature>
<dbReference type="InterPro" id="IPR001781">
    <property type="entry name" value="Znf_LIM"/>
</dbReference>
<feature type="region of interest" description="Disordered" evidence="6">
    <location>
        <begin position="355"/>
        <end position="412"/>
    </location>
</feature>
<feature type="compositionally biased region" description="Polar residues" evidence="6">
    <location>
        <begin position="171"/>
        <end position="183"/>
    </location>
</feature>
<evidence type="ECO:0000256" key="5">
    <source>
        <dbReference type="PROSITE-ProRule" id="PRU00125"/>
    </source>
</evidence>
<evidence type="ECO:0000259" key="7">
    <source>
        <dbReference type="PROSITE" id="PS50023"/>
    </source>
</evidence>
<keyword evidence="9" id="KW-1185">Reference proteome</keyword>
<feature type="region of interest" description="Disordered" evidence="6">
    <location>
        <begin position="80"/>
        <end position="320"/>
    </location>
</feature>
<dbReference type="PANTHER" id="PTHR24207">
    <property type="entry name" value="ZYX102 PROTEIN"/>
    <property type="match status" value="1"/>
</dbReference>